<evidence type="ECO:0008006" key="4">
    <source>
        <dbReference type="Google" id="ProtNLM"/>
    </source>
</evidence>
<dbReference type="EMBL" id="JAMSHJ010000005">
    <property type="protein sequence ID" value="KAI5412918.1"/>
    <property type="molecule type" value="Genomic_DNA"/>
</dbReference>
<feature type="region of interest" description="Disordered" evidence="1">
    <location>
        <begin position="342"/>
        <end position="370"/>
    </location>
</feature>
<dbReference type="PANTHER" id="PTHR37610:SF75">
    <property type="entry name" value="RETROTRANSPOSON COPIA-LIKE N-TERMINAL DOMAIN-CONTAINING PROTEIN"/>
    <property type="match status" value="1"/>
</dbReference>
<organism evidence="2 3">
    <name type="scientific">Pisum sativum</name>
    <name type="common">Garden pea</name>
    <name type="synonym">Lathyrus oleraceus</name>
    <dbReference type="NCBI Taxonomy" id="3888"/>
    <lineage>
        <taxon>Eukaryota</taxon>
        <taxon>Viridiplantae</taxon>
        <taxon>Streptophyta</taxon>
        <taxon>Embryophyta</taxon>
        <taxon>Tracheophyta</taxon>
        <taxon>Spermatophyta</taxon>
        <taxon>Magnoliopsida</taxon>
        <taxon>eudicotyledons</taxon>
        <taxon>Gunneridae</taxon>
        <taxon>Pentapetalae</taxon>
        <taxon>rosids</taxon>
        <taxon>fabids</taxon>
        <taxon>Fabales</taxon>
        <taxon>Fabaceae</taxon>
        <taxon>Papilionoideae</taxon>
        <taxon>50 kb inversion clade</taxon>
        <taxon>NPAAA clade</taxon>
        <taxon>Hologalegina</taxon>
        <taxon>IRL clade</taxon>
        <taxon>Fabeae</taxon>
        <taxon>Lathyrus</taxon>
    </lineage>
</organism>
<evidence type="ECO:0000256" key="1">
    <source>
        <dbReference type="SAM" id="MobiDB-lite"/>
    </source>
</evidence>
<proteinExistence type="predicted"/>
<name>A0A9D4X1A1_PEA</name>
<dbReference type="PANTHER" id="PTHR37610">
    <property type="entry name" value="CCHC-TYPE DOMAIN-CONTAINING PROTEIN"/>
    <property type="match status" value="1"/>
</dbReference>
<dbReference type="AlphaFoldDB" id="A0A9D4X1A1"/>
<feature type="compositionally biased region" description="Low complexity" evidence="1">
    <location>
        <begin position="53"/>
        <end position="65"/>
    </location>
</feature>
<gene>
    <name evidence="2" type="ORF">KIW84_057516</name>
</gene>
<feature type="region of interest" description="Disordered" evidence="1">
    <location>
        <begin position="293"/>
        <end position="312"/>
    </location>
</feature>
<feature type="compositionally biased region" description="Basic residues" evidence="1">
    <location>
        <begin position="342"/>
        <end position="352"/>
    </location>
</feature>
<feature type="compositionally biased region" description="Polar residues" evidence="1">
    <location>
        <begin position="296"/>
        <end position="309"/>
    </location>
</feature>
<reference evidence="2 3" key="1">
    <citation type="journal article" date="2022" name="Nat. Genet.">
        <title>Improved pea reference genome and pan-genome highlight genomic features and evolutionary characteristics.</title>
        <authorList>
            <person name="Yang T."/>
            <person name="Liu R."/>
            <person name="Luo Y."/>
            <person name="Hu S."/>
            <person name="Wang D."/>
            <person name="Wang C."/>
            <person name="Pandey M.K."/>
            <person name="Ge S."/>
            <person name="Xu Q."/>
            <person name="Li N."/>
            <person name="Li G."/>
            <person name="Huang Y."/>
            <person name="Saxena R.K."/>
            <person name="Ji Y."/>
            <person name="Li M."/>
            <person name="Yan X."/>
            <person name="He Y."/>
            <person name="Liu Y."/>
            <person name="Wang X."/>
            <person name="Xiang C."/>
            <person name="Varshney R.K."/>
            <person name="Ding H."/>
            <person name="Gao S."/>
            <person name="Zong X."/>
        </authorList>
    </citation>
    <scope>NUCLEOTIDE SEQUENCE [LARGE SCALE GENOMIC DNA]</scope>
    <source>
        <strain evidence="2 3">cv. Zhongwan 6</strain>
    </source>
</reference>
<dbReference type="Gramene" id="Psat05G0751600-T1">
    <property type="protein sequence ID" value="KAI5412918.1"/>
    <property type="gene ID" value="KIW84_057516"/>
</dbReference>
<feature type="compositionally biased region" description="Polar residues" evidence="1">
    <location>
        <begin position="9"/>
        <end position="23"/>
    </location>
</feature>
<accession>A0A9D4X1A1</accession>
<comment type="caution">
    <text evidence="2">The sequence shown here is derived from an EMBL/GenBank/DDBJ whole genome shotgun (WGS) entry which is preliminary data.</text>
</comment>
<dbReference type="Proteomes" id="UP001058974">
    <property type="component" value="Chromosome 5"/>
</dbReference>
<evidence type="ECO:0000313" key="2">
    <source>
        <dbReference type="EMBL" id="KAI5412918.1"/>
    </source>
</evidence>
<feature type="compositionally biased region" description="Gly residues" evidence="1">
    <location>
        <begin position="24"/>
        <end position="39"/>
    </location>
</feature>
<sequence>MVSEPPLSQDYTGSNHGDQPQSDSGGGRGNDGGRGNGDGHGNDIHEELSVVINNSSNDDQQQSDSGFDRGNGGGRGNGVHEEPSMVINNGSNDDHNGNRNNIVFGDGYSNIGGNDQEGSSYSLKVNIPKINGNNYNEWAQTVRLVLDSKGKIDFLTGAVAESATGDPRYKQWKSENSLTIAWLVSSMETGIGKPYMFLPSAKDVWEAVKETYSNIQNSSQIFGLKSKLWHAKQEGSVLFLKRQENDRVFMFLVGLNKDLYEVRGRVLGKVPLPTLRDFFAEIRREEARKGIMMGKTQRNSESEGSTLATRNLDEGRRSDKVPWCDHCKREWHTRETCWKLKGKPPNWKKKSGRAFQASNSDQGQQPPPSQFQFTTEQLGRLYILLESPTPSCSIATKVNSAFLSVSPSHTWIVDSGASDHMTGESTLFSSYSPCAGSELGEYDWQC</sequence>
<feature type="region of interest" description="Disordered" evidence="1">
    <location>
        <begin position="1"/>
        <end position="101"/>
    </location>
</feature>
<keyword evidence="3" id="KW-1185">Reference proteome</keyword>
<evidence type="ECO:0000313" key="3">
    <source>
        <dbReference type="Proteomes" id="UP001058974"/>
    </source>
</evidence>
<protein>
    <recommendedName>
        <fullName evidence="4">Retrotransposon Copia-like N-terminal domain-containing protein</fullName>
    </recommendedName>
</protein>